<evidence type="ECO:0000256" key="4">
    <source>
        <dbReference type="SAM" id="MobiDB-lite"/>
    </source>
</evidence>
<dbReference type="InterPro" id="IPR008977">
    <property type="entry name" value="PHM/PNGase_F_dom_sf"/>
</dbReference>
<keyword evidence="8" id="KW-1185">Reference proteome</keyword>
<comment type="cofactor">
    <cofactor evidence="1">
        <name>Cu(2+)</name>
        <dbReference type="ChEBI" id="CHEBI:29036"/>
    </cofactor>
</comment>
<feature type="compositionally biased region" description="Basic and acidic residues" evidence="4">
    <location>
        <begin position="196"/>
        <end position="217"/>
    </location>
</feature>
<dbReference type="PANTHER" id="PTHR10157">
    <property type="entry name" value="DOPAMINE BETA HYDROXYLASE RELATED"/>
    <property type="match status" value="1"/>
</dbReference>
<dbReference type="InterPro" id="IPR000945">
    <property type="entry name" value="DBH-like"/>
</dbReference>
<dbReference type="EMBL" id="CAUEEQ010049133">
    <property type="protein sequence ID" value="CAJ0960035.1"/>
    <property type="molecule type" value="Genomic_DNA"/>
</dbReference>
<dbReference type="InterPro" id="IPR014784">
    <property type="entry name" value="Cu2_ascorb_mOase-like_C"/>
</dbReference>
<feature type="compositionally biased region" description="Acidic residues" evidence="4">
    <location>
        <begin position="178"/>
        <end position="191"/>
    </location>
</feature>
<evidence type="ECO:0008006" key="9">
    <source>
        <dbReference type="Google" id="ProtNLM"/>
    </source>
</evidence>
<dbReference type="Pfam" id="PF03712">
    <property type="entry name" value="Cu2_monoox_C"/>
    <property type="match status" value="1"/>
</dbReference>
<dbReference type="Gene3D" id="2.60.120.230">
    <property type="match status" value="1"/>
</dbReference>
<keyword evidence="2" id="KW-1015">Disulfide bond</keyword>
<comment type="caution">
    <text evidence="7">The sequence shown here is derived from an EMBL/GenBank/DDBJ whole genome shotgun (WGS) entry which is preliminary data.</text>
</comment>
<feature type="domain" description="Copper type II ascorbate-dependent monooxygenase N-terminal" evidence="5">
    <location>
        <begin position="2"/>
        <end position="33"/>
    </location>
</feature>
<feature type="domain" description="Copper type II ascorbate-dependent monooxygenase C-terminal" evidence="6">
    <location>
        <begin position="53"/>
        <end position="161"/>
    </location>
</feature>
<dbReference type="PANTHER" id="PTHR10157:SF28">
    <property type="entry name" value="DBH-LIKE MONOOXYGENASE PROTEIN 1"/>
    <property type="match status" value="1"/>
</dbReference>
<dbReference type="InterPro" id="IPR024548">
    <property type="entry name" value="Cu2_monoox_C"/>
</dbReference>
<keyword evidence="3" id="KW-0325">Glycoprotein</keyword>
<dbReference type="Proteomes" id="UP001176940">
    <property type="component" value="Unassembled WGS sequence"/>
</dbReference>
<sequence length="217" mass="25038">GFTYPPHVGLSIGTPTDPSYVLMEVHYDNPHQQEGLIDSSGIKLYYTPHIRKYDAGVLEAGIWVSLYHMIPPGMPAFSSEGHCTMECLEEALNHEQPDGIHVFAVLLHAHQAGQVLRARHFRKGEEQKLLAYDNEFDFNFQEFQYLEEERIILPANLATTRKTTPMTTTRRRRRRDDDDGGDDDTGDDDLETTTWKTEKQKNKRLQNKEQKNIKHKT</sequence>
<dbReference type="Pfam" id="PF01082">
    <property type="entry name" value="Cu2_monooxygen"/>
    <property type="match status" value="1"/>
</dbReference>
<reference evidence="7" key="1">
    <citation type="submission" date="2023-07" db="EMBL/GenBank/DDBJ databases">
        <authorList>
            <person name="Stuckert A."/>
        </authorList>
    </citation>
    <scope>NUCLEOTIDE SEQUENCE</scope>
</reference>
<feature type="region of interest" description="Disordered" evidence="4">
    <location>
        <begin position="162"/>
        <end position="217"/>
    </location>
</feature>
<protein>
    <recommendedName>
        <fullName evidence="9">DBH-like monooxygenase protein 1</fullName>
    </recommendedName>
</protein>
<dbReference type="SUPFAM" id="SSF49742">
    <property type="entry name" value="PHM/PNGase F"/>
    <property type="match status" value="2"/>
</dbReference>
<proteinExistence type="predicted"/>
<accession>A0ABN9M6I8</accession>
<feature type="non-terminal residue" evidence="7">
    <location>
        <position position="1"/>
    </location>
</feature>
<dbReference type="Gene3D" id="2.60.120.310">
    <property type="entry name" value="Copper type II, ascorbate-dependent monooxygenase, N-terminal domain"/>
    <property type="match status" value="1"/>
</dbReference>
<evidence type="ECO:0000256" key="2">
    <source>
        <dbReference type="ARBA" id="ARBA00023157"/>
    </source>
</evidence>
<evidence type="ECO:0000259" key="5">
    <source>
        <dbReference type="Pfam" id="PF01082"/>
    </source>
</evidence>
<name>A0ABN9M6I8_9NEOB</name>
<evidence type="ECO:0000313" key="7">
    <source>
        <dbReference type="EMBL" id="CAJ0960035.1"/>
    </source>
</evidence>
<gene>
    <name evidence="7" type="ORF">RIMI_LOCUS17099840</name>
</gene>
<organism evidence="7 8">
    <name type="scientific">Ranitomeya imitator</name>
    <name type="common">mimic poison frog</name>
    <dbReference type="NCBI Taxonomy" id="111125"/>
    <lineage>
        <taxon>Eukaryota</taxon>
        <taxon>Metazoa</taxon>
        <taxon>Chordata</taxon>
        <taxon>Craniata</taxon>
        <taxon>Vertebrata</taxon>
        <taxon>Euteleostomi</taxon>
        <taxon>Amphibia</taxon>
        <taxon>Batrachia</taxon>
        <taxon>Anura</taxon>
        <taxon>Neobatrachia</taxon>
        <taxon>Hyloidea</taxon>
        <taxon>Dendrobatidae</taxon>
        <taxon>Dendrobatinae</taxon>
        <taxon>Ranitomeya</taxon>
    </lineage>
</organism>
<evidence type="ECO:0000256" key="3">
    <source>
        <dbReference type="ARBA" id="ARBA00023180"/>
    </source>
</evidence>
<evidence type="ECO:0000256" key="1">
    <source>
        <dbReference type="ARBA" id="ARBA00001973"/>
    </source>
</evidence>
<evidence type="ECO:0000313" key="8">
    <source>
        <dbReference type="Proteomes" id="UP001176940"/>
    </source>
</evidence>
<dbReference type="InterPro" id="IPR036939">
    <property type="entry name" value="Cu2_ascorb_mOase_N_sf"/>
</dbReference>
<evidence type="ECO:0000259" key="6">
    <source>
        <dbReference type="Pfam" id="PF03712"/>
    </source>
</evidence>
<dbReference type="InterPro" id="IPR000323">
    <property type="entry name" value="Cu2_ascorb_mOase_N"/>
</dbReference>